<evidence type="ECO:0000256" key="2">
    <source>
        <dbReference type="ARBA" id="ARBA00023015"/>
    </source>
</evidence>
<dbReference type="InterPro" id="IPR013324">
    <property type="entry name" value="RNA_pol_sigma_r3/r4-like"/>
</dbReference>
<sequence>MGAADVRSAVRSLDMKSGELVTLVRWDGFSIAAAARLLGMNESTARTRYQRALQRLERVLSERFGVEVDAPFLRPDLTTGHLRRLRFLHEPQQAAVIHKTRACR</sequence>
<protein>
    <submittedName>
        <fullName evidence="6">RNA polymerase sigma factor</fullName>
    </submittedName>
</protein>
<evidence type="ECO:0000256" key="4">
    <source>
        <dbReference type="ARBA" id="ARBA00023163"/>
    </source>
</evidence>
<dbReference type="InterPro" id="IPR013249">
    <property type="entry name" value="RNA_pol_sigma70_r4_t2"/>
</dbReference>
<name>A0ABW3ALK0_9MICO</name>
<keyword evidence="3" id="KW-0731">Sigma factor</keyword>
<dbReference type="SUPFAM" id="SSF88659">
    <property type="entry name" value="Sigma3 and sigma4 domains of RNA polymerase sigma factors"/>
    <property type="match status" value="1"/>
</dbReference>
<dbReference type="InterPro" id="IPR036388">
    <property type="entry name" value="WH-like_DNA-bd_sf"/>
</dbReference>
<proteinExistence type="inferred from homology"/>
<dbReference type="RefSeq" id="WP_378772931.1">
    <property type="nucleotide sequence ID" value="NZ_JBHTII010000002.1"/>
</dbReference>
<evidence type="ECO:0000313" key="6">
    <source>
        <dbReference type="EMBL" id="MFD0791891.1"/>
    </source>
</evidence>
<comment type="caution">
    <text evidence="6">The sequence shown here is derived from an EMBL/GenBank/DDBJ whole genome shotgun (WGS) entry which is preliminary data.</text>
</comment>
<dbReference type="Gene3D" id="1.10.10.10">
    <property type="entry name" value="Winged helix-like DNA-binding domain superfamily/Winged helix DNA-binding domain"/>
    <property type="match status" value="1"/>
</dbReference>
<accession>A0ABW3ALK0</accession>
<organism evidence="6 7">
    <name type="scientific">Microbacterium insulae</name>
    <dbReference type="NCBI Taxonomy" id="483014"/>
    <lineage>
        <taxon>Bacteria</taxon>
        <taxon>Bacillati</taxon>
        <taxon>Actinomycetota</taxon>
        <taxon>Actinomycetes</taxon>
        <taxon>Micrococcales</taxon>
        <taxon>Microbacteriaceae</taxon>
        <taxon>Microbacterium</taxon>
    </lineage>
</organism>
<dbReference type="Pfam" id="PF08281">
    <property type="entry name" value="Sigma70_r4_2"/>
    <property type="match status" value="1"/>
</dbReference>
<comment type="similarity">
    <text evidence="1">Belongs to the sigma-70 factor family. ECF subfamily.</text>
</comment>
<evidence type="ECO:0000313" key="7">
    <source>
        <dbReference type="Proteomes" id="UP001597055"/>
    </source>
</evidence>
<gene>
    <name evidence="6" type="ORF">ACFQ0P_15970</name>
</gene>
<evidence type="ECO:0000256" key="1">
    <source>
        <dbReference type="ARBA" id="ARBA00010641"/>
    </source>
</evidence>
<keyword evidence="7" id="KW-1185">Reference proteome</keyword>
<keyword evidence="4" id="KW-0804">Transcription</keyword>
<feature type="domain" description="RNA polymerase sigma factor 70 region 4 type 2" evidence="5">
    <location>
        <begin position="6"/>
        <end position="56"/>
    </location>
</feature>
<keyword evidence="2" id="KW-0805">Transcription regulation</keyword>
<dbReference type="EMBL" id="JBHTII010000002">
    <property type="protein sequence ID" value="MFD0791891.1"/>
    <property type="molecule type" value="Genomic_DNA"/>
</dbReference>
<evidence type="ECO:0000259" key="5">
    <source>
        <dbReference type="Pfam" id="PF08281"/>
    </source>
</evidence>
<dbReference type="Proteomes" id="UP001597055">
    <property type="component" value="Unassembled WGS sequence"/>
</dbReference>
<reference evidence="7" key="1">
    <citation type="journal article" date="2019" name="Int. J. Syst. Evol. Microbiol.">
        <title>The Global Catalogue of Microorganisms (GCM) 10K type strain sequencing project: providing services to taxonomists for standard genome sequencing and annotation.</title>
        <authorList>
            <consortium name="The Broad Institute Genomics Platform"/>
            <consortium name="The Broad Institute Genome Sequencing Center for Infectious Disease"/>
            <person name="Wu L."/>
            <person name="Ma J."/>
        </authorList>
    </citation>
    <scope>NUCLEOTIDE SEQUENCE [LARGE SCALE GENOMIC DNA]</scope>
    <source>
        <strain evidence="7">CCUG 54523</strain>
    </source>
</reference>
<evidence type="ECO:0000256" key="3">
    <source>
        <dbReference type="ARBA" id="ARBA00023082"/>
    </source>
</evidence>